<reference evidence="1 2" key="1">
    <citation type="submission" date="2019-06" db="EMBL/GenBank/DDBJ databases">
        <title>Persicimonas caeni gen. nov., sp. nov., a predatory bacterium isolated from solar saltern.</title>
        <authorList>
            <person name="Wang S."/>
        </authorList>
    </citation>
    <scope>NUCLEOTIDE SEQUENCE [LARGE SCALE GENOMIC DNA]</scope>
    <source>
        <strain evidence="1 2">YN101</strain>
    </source>
</reference>
<evidence type="ECO:0000313" key="2">
    <source>
        <dbReference type="Proteomes" id="UP000315995"/>
    </source>
</evidence>
<evidence type="ECO:0008006" key="3">
    <source>
        <dbReference type="Google" id="ProtNLM"/>
    </source>
</evidence>
<organism evidence="1 2">
    <name type="scientific">Persicimonas caeni</name>
    <dbReference type="NCBI Taxonomy" id="2292766"/>
    <lineage>
        <taxon>Bacteria</taxon>
        <taxon>Deltaproteobacteria</taxon>
        <taxon>Bradymonadales</taxon>
        <taxon>Bradymonadaceae</taxon>
        <taxon>Persicimonas</taxon>
    </lineage>
</organism>
<gene>
    <name evidence="1" type="ORF">FIV42_01325</name>
</gene>
<proteinExistence type="predicted"/>
<dbReference type="EMBL" id="CP041186">
    <property type="protein sequence ID" value="QDG49424.1"/>
    <property type="molecule type" value="Genomic_DNA"/>
</dbReference>
<dbReference type="Proteomes" id="UP000315995">
    <property type="component" value="Chromosome"/>
</dbReference>
<protein>
    <recommendedName>
        <fullName evidence="3">MBL fold metallo-hydrolase</fullName>
    </recommendedName>
</protein>
<accession>A0A4Y6PM87</accession>
<evidence type="ECO:0000313" key="1">
    <source>
        <dbReference type="EMBL" id="QDG49424.1"/>
    </source>
</evidence>
<sequence length="59" mass="6835">MNLPYTMPVEEATECIRAFEPDVVYPFHYRGQDPSKLEQLLGDESSVEVRLLEWHPAAE</sequence>
<dbReference type="RefSeq" id="WP_141195922.1">
    <property type="nucleotide sequence ID" value="NZ_CP041186.1"/>
</dbReference>
<dbReference type="AlphaFoldDB" id="A0A4Y6PM87"/>
<keyword evidence="2" id="KW-1185">Reference proteome</keyword>
<accession>A0A5B8XY89</accession>
<name>A0A4Y6PM87_PERCE</name>
<dbReference type="OrthoDB" id="9789133at2"/>